<feature type="signal peptide" evidence="1">
    <location>
        <begin position="1"/>
        <end position="18"/>
    </location>
</feature>
<organism evidence="2">
    <name type="scientific">Rhipicephalus pulchellus</name>
    <name type="common">Yellow backed tick</name>
    <name type="synonym">Dermacentor pulchellus</name>
    <dbReference type="NCBI Taxonomy" id="72859"/>
    <lineage>
        <taxon>Eukaryota</taxon>
        <taxon>Metazoa</taxon>
        <taxon>Ecdysozoa</taxon>
        <taxon>Arthropoda</taxon>
        <taxon>Chelicerata</taxon>
        <taxon>Arachnida</taxon>
        <taxon>Acari</taxon>
        <taxon>Parasitiformes</taxon>
        <taxon>Ixodida</taxon>
        <taxon>Ixodoidea</taxon>
        <taxon>Ixodidae</taxon>
        <taxon>Rhipicephalinae</taxon>
        <taxon>Rhipicephalus</taxon>
        <taxon>Rhipicephalus</taxon>
    </lineage>
</organism>
<sequence length="190" mass="22296">MKFITFIIFTLFMNVKQSLLISFSFQEFEDYDIKKFLNTTEPIWTYNTTAYKRRMCKVDVMRNITQELIIFNRSYFRRRLNTTTTTAVTGKFSDEFEDELTTGPKGAVVVAQEQLFYVNEAYTCGIFMVIPERYGFYPHYDLRVKNSSIINGREGIDPNCTIEFDGIGPQGQLAYQPECQRIMFPSFHFS</sequence>
<accession>L7LSX8</accession>
<reference evidence="2" key="1">
    <citation type="submission" date="2012-11" db="EMBL/GenBank/DDBJ databases">
        <authorList>
            <person name="Lucero-Rivera Y.E."/>
            <person name="Tovar-Ramirez D."/>
        </authorList>
    </citation>
    <scope>NUCLEOTIDE SEQUENCE</scope>
    <source>
        <tissue evidence="2">Salivary gland</tissue>
    </source>
</reference>
<dbReference type="EMBL" id="GACK01011036">
    <property type="protein sequence ID" value="JAA53998.1"/>
    <property type="molecule type" value="mRNA"/>
</dbReference>
<name>L7LSX8_RHIPC</name>
<evidence type="ECO:0000256" key="1">
    <source>
        <dbReference type="SAM" id="SignalP"/>
    </source>
</evidence>
<dbReference type="AlphaFoldDB" id="L7LSX8"/>
<protein>
    <submittedName>
        <fullName evidence="2">Putative group i salivary lipocalin</fullName>
    </submittedName>
</protein>
<keyword evidence="1" id="KW-0732">Signal</keyword>
<feature type="chain" id="PRO_5003980197" evidence="1">
    <location>
        <begin position="19"/>
        <end position="190"/>
    </location>
</feature>
<evidence type="ECO:0000313" key="2">
    <source>
        <dbReference type="EMBL" id="JAA53998.1"/>
    </source>
</evidence>
<proteinExistence type="evidence at transcript level"/>
<reference evidence="2" key="2">
    <citation type="journal article" date="2015" name="J. Proteomics">
        <title>Sexual differences in the sialomes of the zebra tick, Rhipicephalus pulchellus.</title>
        <authorList>
            <person name="Tan A.W."/>
            <person name="Francischetti I.M."/>
            <person name="Slovak M."/>
            <person name="Kini R.M."/>
            <person name="Ribeiro J.M."/>
        </authorList>
    </citation>
    <scope>NUCLEOTIDE SEQUENCE</scope>
    <source>
        <tissue evidence="2">Salivary gland</tissue>
    </source>
</reference>